<evidence type="ECO:0000313" key="1">
    <source>
        <dbReference type="EMBL" id="SFI13929.1"/>
    </source>
</evidence>
<name>A0A1I3FRV4_9FIRM</name>
<sequence length="228" mass="27363">MKREHTKNNFNFWENQIKSMDLLVFGGEDKKAITLESVIMYIEIVDRQKDIIRSGWSSYEDLDTAHGFLQYVFIPTAYYTWIERQSEGLWIPLSPFDVLKYEVLKEVDGLEDRVILESDKMEKAYYVLSDLWDIPQEEKWIKLKEFSYEFNKQWHREPNPKLNIQIFRKPIEIFNHICEGEFEEAVEEEISMPIEDFLFICESAYDQPFINKNIINILNNLIPLWVNT</sequence>
<evidence type="ECO:0000313" key="2">
    <source>
        <dbReference type="Proteomes" id="UP000199287"/>
    </source>
</evidence>
<organism evidence="1 2">
    <name type="scientific">Tindallia magadiensis</name>
    <dbReference type="NCBI Taxonomy" id="69895"/>
    <lineage>
        <taxon>Bacteria</taxon>
        <taxon>Bacillati</taxon>
        <taxon>Bacillota</taxon>
        <taxon>Clostridia</taxon>
        <taxon>Peptostreptococcales</taxon>
        <taxon>Tindalliaceae</taxon>
        <taxon>Tindallia</taxon>
    </lineage>
</organism>
<keyword evidence="2" id="KW-1185">Reference proteome</keyword>
<proteinExistence type="predicted"/>
<dbReference type="RefSeq" id="WP_093372703.1">
    <property type="nucleotide sequence ID" value="NZ_FOQA01000007.1"/>
</dbReference>
<dbReference type="Proteomes" id="UP000199287">
    <property type="component" value="Unassembled WGS sequence"/>
</dbReference>
<dbReference type="AlphaFoldDB" id="A0A1I3FRV4"/>
<dbReference type="STRING" id="69895.SAMN05192551_1076"/>
<dbReference type="OrthoDB" id="1677987at2"/>
<dbReference type="EMBL" id="FOQA01000007">
    <property type="protein sequence ID" value="SFI13929.1"/>
    <property type="molecule type" value="Genomic_DNA"/>
</dbReference>
<accession>A0A1I3FRV4</accession>
<protein>
    <submittedName>
        <fullName evidence="1">Uncharacterized protein</fullName>
    </submittedName>
</protein>
<gene>
    <name evidence="1" type="ORF">SAMN05192551_1076</name>
</gene>
<reference evidence="2" key="1">
    <citation type="submission" date="2016-10" db="EMBL/GenBank/DDBJ databases">
        <authorList>
            <person name="Varghese N."/>
            <person name="Submissions S."/>
        </authorList>
    </citation>
    <scope>NUCLEOTIDE SEQUENCE [LARGE SCALE GENOMIC DNA]</scope>
    <source>
        <strain evidence="2">Z-7934</strain>
    </source>
</reference>